<accession>A0A8R7TQ25</accession>
<evidence type="ECO:0000313" key="3">
    <source>
        <dbReference type="Proteomes" id="UP000015106"/>
    </source>
</evidence>
<dbReference type="Pfam" id="PF13365">
    <property type="entry name" value="Trypsin_2"/>
    <property type="match status" value="1"/>
</dbReference>
<reference evidence="2" key="2">
    <citation type="submission" date="2018-03" db="EMBL/GenBank/DDBJ databases">
        <title>The Triticum urartu genome reveals the dynamic nature of wheat genome evolution.</title>
        <authorList>
            <person name="Ling H."/>
            <person name="Ma B."/>
            <person name="Shi X."/>
            <person name="Liu H."/>
            <person name="Dong L."/>
            <person name="Sun H."/>
            <person name="Cao Y."/>
            <person name="Gao Q."/>
            <person name="Zheng S."/>
            <person name="Li Y."/>
            <person name="Yu Y."/>
            <person name="Du H."/>
            <person name="Qi M."/>
            <person name="Li Y."/>
            <person name="Yu H."/>
            <person name="Cui Y."/>
            <person name="Wang N."/>
            <person name="Chen C."/>
            <person name="Wu H."/>
            <person name="Zhao Y."/>
            <person name="Zhang J."/>
            <person name="Li Y."/>
            <person name="Zhou W."/>
            <person name="Zhang B."/>
            <person name="Hu W."/>
            <person name="Eijk M."/>
            <person name="Tang J."/>
            <person name="Witsenboer H."/>
            <person name="Zhao S."/>
            <person name="Li Z."/>
            <person name="Zhang A."/>
            <person name="Wang D."/>
            <person name="Liang C."/>
        </authorList>
    </citation>
    <scope>NUCLEOTIDE SEQUENCE [LARGE SCALE GENOMIC DNA]</scope>
    <source>
        <strain evidence="2">cv. G1812</strain>
    </source>
</reference>
<organism evidence="2 3">
    <name type="scientific">Triticum urartu</name>
    <name type="common">Red wild einkorn</name>
    <name type="synonym">Crithodium urartu</name>
    <dbReference type="NCBI Taxonomy" id="4572"/>
    <lineage>
        <taxon>Eukaryota</taxon>
        <taxon>Viridiplantae</taxon>
        <taxon>Streptophyta</taxon>
        <taxon>Embryophyta</taxon>
        <taxon>Tracheophyta</taxon>
        <taxon>Spermatophyta</taxon>
        <taxon>Magnoliopsida</taxon>
        <taxon>Liliopsida</taxon>
        <taxon>Poales</taxon>
        <taxon>Poaceae</taxon>
        <taxon>BOP clade</taxon>
        <taxon>Pooideae</taxon>
        <taxon>Triticodae</taxon>
        <taxon>Triticeae</taxon>
        <taxon>Triticinae</taxon>
        <taxon>Triticum</taxon>
    </lineage>
</organism>
<dbReference type="PANTHER" id="PTHR18868">
    <property type="entry name" value="OS07G0665300 PROTEIN-RELATED"/>
    <property type="match status" value="1"/>
</dbReference>
<dbReference type="InterPro" id="IPR009003">
    <property type="entry name" value="Peptidase_S1_PA"/>
</dbReference>
<protein>
    <submittedName>
        <fullName evidence="2">Uncharacterized protein</fullName>
    </submittedName>
</protein>
<reference evidence="2" key="3">
    <citation type="submission" date="2022-06" db="UniProtKB">
        <authorList>
            <consortium name="EnsemblPlants"/>
        </authorList>
    </citation>
    <scope>IDENTIFICATION</scope>
</reference>
<name>A0A8R7TQ25_TRIUA</name>
<proteinExistence type="predicted"/>
<sequence length="302" mass="34010">MGNYFIHLKIFFGYLFAWRGYLFNLSFCGEGPNPWARLDSNIIKSISRSVVSLSSFKGDRRFFACTGLLIKCRVGRHYGSVVPSRTVILTSASLFRTHDANTIDEKLRIEVFLPPNQRVSGALVAYDSCYNIAIVSVGYLRSICPEDILLADTSQDQSRDRQLRKMFREEPEPKNVVAIGREPEEGLLCGSMGVVSGDPMTRGCKDLRLSTCEIKKAGIGGPLVNFADGSFVGMNFYDGRTARTPFLPRRYILKVLQKLELPPSGSDRDQGVQRLDSSDDGTNYDDRWHVPKARYVYFEVDM</sequence>
<reference evidence="3" key="1">
    <citation type="journal article" date="2013" name="Nature">
        <title>Draft genome of the wheat A-genome progenitor Triticum urartu.</title>
        <authorList>
            <person name="Ling H.Q."/>
            <person name="Zhao S."/>
            <person name="Liu D."/>
            <person name="Wang J."/>
            <person name="Sun H."/>
            <person name="Zhang C."/>
            <person name="Fan H."/>
            <person name="Li D."/>
            <person name="Dong L."/>
            <person name="Tao Y."/>
            <person name="Gao C."/>
            <person name="Wu H."/>
            <person name="Li Y."/>
            <person name="Cui Y."/>
            <person name="Guo X."/>
            <person name="Zheng S."/>
            <person name="Wang B."/>
            <person name="Yu K."/>
            <person name="Liang Q."/>
            <person name="Yang W."/>
            <person name="Lou X."/>
            <person name="Chen J."/>
            <person name="Feng M."/>
            <person name="Jian J."/>
            <person name="Zhang X."/>
            <person name="Luo G."/>
            <person name="Jiang Y."/>
            <person name="Liu J."/>
            <person name="Wang Z."/>
            <person name="Sha Y."/>
            <person name="Zhang B."/>
            <person name="Wu H."/>
            <person name="Tang D."/>
            <person name="Shen Q."/>
            <person name="Xue P."/>
            <person name="Zou S."/>
            <person name="Wang X."/>
            <person name="Liu X."/>
            <person name="Wang F."/>
            <person name="Yang Y."/>
            <person name="An X."/>
            <person name="Dong Z."/>
            <person name="Zhang K."/>
            <person name="Zhang X."/>
            <person name="Luo M.C."/>
            <person name="Dvorak J."/>
            <person name="Tong Y."/>
            <person name="Wang J."/>
            <person name="Yang H."/>
            <person name="Li Z."/>
            <person name="Wang D."/>
            <person name="Zhang A."/>
            <person name="Wang J."/>
        </authorList>
    </citation>
    <scope>NUCLEOTIDE SEQUENCE</scope>
    <source>
        <strain evidence="3">cv. G1812</strain>
    </source>
</reference>
<dbReference type="EnsemblPlants" id="TuG1812G0300000187.01.T01">
    <property type="protein sequence ID" value="TuG1812G0300000187.01.T01"/>
    <property type="gene ID" value="TuG1812G0300000187.01"/>
</dbReference>
<evidence type="ECO:0000313" key="2">
    <source>
        <dbReference type="EnsemblPlants" id="TuG1812G0300000187.01.T01"/>
    </source>
</evidence>
<feature type="region of interest" description="Disordered" evidence="1">
    <location>
        <begin position="263"/>
        <end position="283"/>
    </location>
</feature>
<dbReference type="Gramene" id="TuG1812G0300000187.01.T01">
    <property type="protein sequence ID" value="TuG1812G0300000187.01.T01"/>
    <property type="gene ID" value="TuG1812G0300000187.01"/>
</dbReference>
<keyword evidence="3" id="KW-1185">Reference proteome</keyword>
<dbReference type="PANTHER" id="PTHR18868:SF50">
    <property type="match status" value="1"/>
</dbReference>
<dbReference type="Proteomes" id="UP000015106">
    <property type="component" value="Chromosome 3"/>
</dbReference>
<dbReference type="SUPFAM" id="SSF50494">
    <property type="entry name" value="Trypsin-like serine proteases"/>
    <property type="match status" value="1"/>
</dbReference>
<dbReference type="AlphaFoldDB" id="A0A8R7TQ25"/>
<evidence type="ECO:0000256" key="1">
    <source>
        <dbReference type="SAM" id="MobiDB-lite"/>
    </source>
</evidence>